<protein>
    <submittedName>
        <fullName evidence="2">BTB domain-containing protein</fullName>
    </submittedName>
</protein>
<name>A0AC34F819_9BILA</name>
<evidence type="ECO:0000313" key="1">
    <source>
        <dbReference type="Proteomes" id="UP000887579"/>
    </source>
</evidence>
<evidence type="ECO:0000313" key="2">
    <source>
        <dbReference type="WBParaSite" id="ES5_v2.g13187.t1"/>
    </source>
</evidence>
<dbReference type="WBParaSite" id="ES5_v2.g13187.t1">
    <property type="protein sequence ID" value="ES5_v2.g13187.t1"/>
    <property type="gene ID" value="ES5_v2.g13187"/>
</dbReference>
<organism evidence="1 2">
    <name type="scientific">Panagrolaimus sp. ES5</name>
    <dbReference type="NCBI Taxonomy" id="591445"/>
    <lineage>
        <taxon>Eukaryota</taxon>
        <taxon>Metazoa</taxon>
        <taxon>Ecdysozoa</taxon>
        <taxon>Nematoda</taxon>
        <taxon>Chromadorea</taxon>
        <taxon>Rhabditida</taxon>
        <taxon>Tylenchina</taxon>
        <taxon>Panagrolaimomorpha</taxon>
        <taxon>Panagrolaimoidea</taxon>
        <taxon>Panagrolaimidae</taxon>
        <taxon>Panagrolaimus</taxon>
    </lineage>
</organism>
<proteinExistence type="predicted"/>
<dbReference type="Proteomes" id="UP000887579">
    <property type="component" value="Unplaced"/>
</dbReference>
<reference evidence="2" key="1">
    <citation type="submission" date="2022-11" db="UniProtKB">
        <authorList>
            <consortium name="WormBaseParasite"/>
        </authorList>
    </citation>
    <scope>IDENTIFICATION</scope>
</reference>
<accession>A0AC34F819</accession>
<sequence length="358" mass="40755">MASTPLITMSEYPIALEWTISKDRLKAFLPSNKAGYIKSDIFTAVLASDVQFYLDIYPSGYDDIRGQTMIFLNFNLGKEAKLEGEWTFSIESAGWKYKLDHIYETNAGFGVTVCGVGELFDLNKKFIVDGKLIVKVEGICKVENVESKWKTSKDFGDLWNMDSKDLTVVADGNTFKVHKCVLAYHSILAEMVHQSNDKGESKIEFTDFPLEIVEKAVKLCYHRNLVPSFTVDEGILLFKFADKYSVIDLKVHTFYLVTVIFTHILVLQENLEGFLTDRLNVTNENLEGFLTDRLNVTNVCEILDAAITSNSTILQHKCHDFIMSTFLKKKYMPKMEILDKTVLLTILNNLSFYESVTL</sequence>